<organism evidence="1 2">
    <name type="scientific">Punica granatum</name>
    <name type="common">Pomegranate</name>
    <dbReference type="NCBI Taxonomy" id="22663"/>
    <lineage>
        <taxon>Eukaryota</taxon>
        <taxon>Viridiplantae</taxon>
        <taxon>Streptophyta</taxon>
        <taxon>Embryophyta</taxon>
        <taxon>Tracheophyta</taxon>
        <taxon>Spermatophyta</taxon>
        <taxon>Magnoliopsida</taxon>
        <taxon>eudicotyledons</taxon>
        <taxon>Gunneridae</taxon>
        <taxon>Pentapetalae</taxon>
        <taxon>rosids</taxon>
        <taxon>malvids</taxon>
        <taxon>Myrtales</taxon>
        <taxon>Lythraceae</taxon>
        <taxon>Punica</taxon>
    </lineage>
</organism>
<comment type="caution">
    <text evidence="1">The sequence shown here is derived from an EMBL/GenBank/DDBJ whole genome shotgun (WGS) entry which is preliminary data.</text>
</comment>
<gene>
    <name evidence="1" type="ORF">CDL15_Pgr008269</name>
</gene>
<proteinExistence type="predicted"/>
<name>A0A218XWX1_PUNGR</name>
<accession>A0A218XWX1</accession>
<evidence type="ECO:0000313" key="1">
    <source>
        <dbReference type="EMBL" id="OWM89278.1"/>
    </source>
</evidence>
<dbReference type="AlphaFoldDB" id="A0A218XWX1"/>
<sequence>MAATAVSGKWLGTLASTTARCKESDFQAHVHQPHCHAHDPHQRKRVKRRLCTVDRLSDRDHLFTGESEGCEEPFERDGTTCRSRREKRHVGRLGCARLLFRDPTLCVGGTR</sequence>
<evidence type="ECO:0000313" key="2">
    <source>
        <dbReference type="Proteomes" id="UP000197138"/>
    </source>
</evidence>
<protein>
    <submittedName>
        <fullName evidence="1">Uncharacterized protein</fullName>
    </submittedName>
</protein>
<dbReference type="EMBL" id="MTKT01000668">
    <property type="protein sequence ID" value="OWM89278.1"/>
    <property type="molecule type" value="Genomic_DNA"/>
</dbReference>
<dbReference type="Proteomes" id="UP000197138">
    <property type="component" value="Unassembled WGS sequence"/>
</dbReference>
<reference evidence="2" key="1">
    <citation type="journal article" date="2017" name="Plant J.">
        <title>The pomegranate (Punica granatum L.) genome and the genomics of punicalagin biosynthesis.</title>
        <authorList>
            <person name="Qin G."/>
            <person name="Xu C."/>
            <person name="Ming R."/>
            <person name="Tang H."/>
            <person name="Guyot R."/>
            <person name="Kramer E.M."/>
            <person name="Hu Y."/>
            <person name="Yi X."/>
            <person name="Qi Y."/>
            <person name="Xu X."/>
            <person name="Gao Z."/>
            <person name="Pan H."/>
            <person name="Jian J."/>
            <person name="Tian Y."/>
            <person name="Yue Z."/>
            <person name="Xu Y."/>
        </authorList>
    </citation>
    <scope>NUCLEOTIDE SEQUENCE [LARGE SCALE GENOMIC DNA]</scope>
    <source>
        <strain evidence="2">cv. Dabenzi</strain>
    </source>
</reference>